<evidence type="ECO:0000256" key="7">
    <source>
        <dbReference type="ARBA" id="ARBA00023002"/>
    </source>
</evidence>
<dbReference type="PANTHER" id="PTHR47947">
    <property type="entry name" value="CYTOCHROME P450 82C3-RELATED"/>
    <property type="match status" value="1"/>
</dbReference>
<organism evidence="13 14">
    <name type="scientific">Salix koriyanagi</name>
    <dbReference type="NCBI Taxonomy" id="2511006"/>
    <lineage>
        <taxon>Eukaryota</taxon>
        <taxon>Viridiplantae</taxon>
        <taxon>Streptophyta</taxon>
        <taxon>Embryophyta</taxon>
        <taxon>Tracheophyta</taxon>
        <taxon>Spermatophyta</taxon>
        <taxon>Magnoliopsida</taxon>
        <taxon>eudicotyledons</taxon>
        <taxon>Gunneridae</taxon>
        <taxon>Pentapetalae</taxon>
        <taxon>rosids</taxon>
        <taxon>fabids</taxon>
        <taxon>Malpighiales</taxon>
        <taxon>Salicaceae</taxon>
        <taxon>Saliceae</taxon>
        <taxon>Salix</taxon>
    </lineage>
</organism>
<dbReference type="SUPFAM" id="SSF48264">
    <property type="entry name" value="Cytochrome P450"/>
    <property type="match status" value="1"/>
</dbReference>
<evidence type="ECO:0000256" key="4">
    <source>
        <dbReference type="ARBA" id="ARBA00022692"/>
    </source>
</evidence>
<comment type="subcellular location">
    <subcellularLocation>
        <location evidence="2">Membrane</location>
    </subcellularLocation>
</comment>
<comment type="similarity">
    <text evidence="12">Belongs to the cytochrome P450 family.</text>
</comment>
<feature type="binding site" description="axial binding residue" evidence="11">
    <location>
        <position position="72"/>
    </location>
    <ligand>
        <name>heme</name>
        <dbReference type="ChEBI" id="CHEBI:30413"/>
    </ligand>
    <ligandPart>
        <name>Fe</name>
        <dbReference type="ChEBI" id="CHEBI:18248"/>
    </ligandPart>
</feature>
<dbReference type="GO" id="GO:0004497">
    <property type="term" value="F:monooxygenase activity"/>
    <property type="evidence" value="ECO:0007669"/>
    <property type="project" value="UniProtKB-KW"/>
</dbReference>
<dbReference type="Gene3D" id="1.10.630.10">
    <property type="entry name" value="Cytochrome P450"/>
    <property type="match status" value="1"/>
</dbReference>
<dbReference type="PRINTS" id="PR00463">
    <property type="entry name" value="EP450I"/>
</dbReference>
<dbReference type="GO" id="GO:0005506">
    <property type="term" value="F:iron ion binding"/>
    <property type="evidence" value="ECO:0007669"/>
    <property type="project" value="InterPro"/>
</dbReference>
<reference evidence="13" key="2">
    <citation type="journal article" date="2023" name="Int. J. Mol. Sci.">
        <title>De Novo Assembly and Annotation of 11 Diverse Shrub Willow (Salix) Genomes Reveals Novel Gene Organization in Sex-Linked Regions.</title>
        <authorList>
            <person name="Hyden B."/>
            <person name="Feng K."/>
            <person name="Yates T.B."/>
            <person name="Jawdy S."/>
            <person name="Cereghino C."/>
            <person name="Smart L.B."/>
            <person name="Muchero W."/>
        </authorList>
    </citation>
    <scope>NUCLEOTIDE SEQUENCE</scope>
    <source>
        <tissue evidence="13">Shoot tip</tissue>
    </source>
</reference>
<dbReference type="PANTHER" id="PTHR47947:SF26">
    <property type="entry name" value="CYTOCHROME P450"/>
    <property type="match status" value="1"/>
</dbReference>
<dbReference type="AlphaFoldDB" id="A0A9Q0U342"/>
<reference evidence="13" key="1">
    <citation type="submission" date="2022-11" db="EMBL/GenBank/DDBJ databases">
        <authorList>
            <person name="Hyden B.L."/>
            <person name="Feng K."/>
            <person name="Yates T."/>
            <person name="Jawdy S."/>
            <person name="Smart L.B."/>
            <person name="Muchero W."/>
        </authorList>
    </citation>
    <scope>NUCLEOTIDE SEQUENCE</scope>
    <source>
        <tissue evidence="13">Shoot tip</tissue>
    </source>
</reference>
<dbReference type="EMBL" id="JAPFFM010000013">
    <property type="protein sequence ID" value="KAJ6722508.1"/>
    <property type="molecule type" value="Genomic_DNA"/>
</dbReference>
<keyword evidence="8 11" id="KW-0408">Iron</keyword>
<keyword evidence="14" id="KW-1185">Reference proteome</keyword>
<evidence type="ECO:0000256" key="3">
    <source>
        <dbReference type="ARBA" id="ARBA00022617"/>
    </source>
</evidence>
<dbReference type="InterPro" id="IPR001128">
    <property type="entry name" value="Cyt_P450"/>
</dbReference>
<proteinExistence type="inferred from homology"/>
<dbReference type="GO" id="GO:0016020">
    <property type="term" value="C:membrane"/>
    <property type="evidence" value="ECO:0007669"/>
    <property type="project" value="UniProtKB-SubCell"/>
</dbReference>
<gene>
    <name evidence="13" type="ORF">OIU74_007160</name>
</gene>
<dbReference type="InterPro" id="IPR002401">
    <property type="entry name" value="Cyt_P450_E_grp-I"/>
</dbReference>
<name>A0A9Q0U342_9ROSI</name>
<keyword evidence="5 11" id="KW-0479">Metal-binding</keyword>
<evidence type="ECO:0000256" key="11">
    <source>
        <dbReference type="PIRSR" id="PIRSR602401-1"/>
    </source>
</evidence>
<comment type="caution">
    <text evidence="13">The sequence shown here is derived from an EMBL/GenBank/DDBJ whole genome shotgun (WGS) entry which is preliminary data.</text>
</comment>
<evidence type="ECO:0000256" key="10">
    <source>
        <dbReference type="ARBA" id="ARBA00023136"/>
    </source>
</evidence>
<evidence type="ECO:0000256" key="5">
    <source>
        <dbReference type="ARBA" id="ARBA00022723"/>
    </source>
</evidence>
<protein>
    <submittedName>
        <fullName evidence="13">CYTOCHROME P450 82C3-RELATED</fullName>
    </submittedName>
</protein>
<evidence type="ECO:0000256" key="1">
    <source>
        <dbReference type="ARBA" id="ARBA00001971"/>
    </source>
</evidence>
<keyword evidence="3 11" id="KW-0349">Heme</keyword>
<dbReference type="GO" id="GO:0020037">
    <property type="term" value="F:heme binding"/>
    <property type="evidence" value="ECO:0007669"/>
    <property type="project" value="InterPro"/>
</dbReference>
<keyword evidence="10" id="KW-0472">Membrane</keyword>
<dbReference type="GO" id="GO:0016705">
    <property type="term" value="F:oxidoreductase activity, acting on paired donors, with incorporation or reduction of molecular oxygen"/>
    <property type="evidence" value="ECO:0007669"/>
    <property type="project" value="InterPro"/>
</dbReference>
<evidence type="ECO:0000256" key="12">
    <source>
        <dbReference type="RuleBase" id="RU000461"/>
    </source>
</evidence>
<keyword evidence="4" id="KW-0812">Transmembrane</keyword>
<comment type="cofactor">
    <cofactor evidence="1 11">
        <name>heme</name>
        <dbReference type="ChEBI" id="CHEBI:30413"/>
    </cofactor>
</comment>
<evidence type="ECO:0000256" key="8">
    <source>
        <dbReference type="ARBA" id="ARBA00023004"/>
    </source>
</evidence>
<dbReference type="PRINTS" id="PR00385">
    <property type="entry name" value="P450"/>
</dbReference>
<evidence type="ECO:0000256" key="9">
    <source>
        <dbReference type="ARBA" id="ARBA00023033"/>
    </source>
</evidence>
<dbReference type="InterPro" id="IPR017972">
    <property type="entry name" value="Cyt_P450_CS"/>
</dbReference>
<dbReference type="InterPro" id="IPR036396">
    <property type="entry name" value="Cyt_P450_sf"/>
</dbReference>
<evidence type="ECO:0000256" key="2">
    <source>
        <dbReference type="ARBA" id="ARBA00004370"/>
    </source>
</evidence>
<dbReference type="Pfam" id="PF00067">
    <property type="entry name" value="p450"/>
    <property type="match status" value="1"/>
</dbReference>
<dbReference type="Proteomes" id="UP001151752">
    <property type="component" value="Chromosome 14"/>
</dbReference>
<accession>A0A9Q0U342</accession>
<keyword evidence="6" id="KW-1133">Transmembrane helix</keyword>
<keyword evidence="9 12" id="KW-0503">Monooxygenase</keyword>
<sequence length="134" mass="14916">MKNLVYLQAIIKETFRLYPAAPLSIPHESMEECTVGGYHIPAGARLFTNLSKIHRDPQHFEFIPFGSGRRMCPGVSFAIQILNLVLSTLLHGFEIETLNDAPIDMTETGGMTNIKATPLKALLTPRLSPSFYDL</sequence>
<evidence type="ECO:0000256" key="6">
    <source>
        <dbReference type="ARBA" id="ARBA00022989"/>
    </source>
</evidence>
<dbReference type="PROSITE" id="PS00086">
    <property type="entry name" value="CYTOCHROME_P450"/>
    <property type="match status" value="1"/>
</dbReference>
<dbReference type="InterPro" id="IPR050651">
    <property type="entry name" value="Plant_Cytochrome_P450_Monoox"/>
</dbReference>
<keyword evidence="7 12" id="KW-0560">Oxidoreductase</keyword>
<evidence type="ECO:0000313" key="14">
    <source>
        <dbReference type="Proteomes" id="UP001151752"/>
    </source>
</evidence>
<evidence type="ECO:0000313" key="13">
    <source>
        <dbReference type="EMBL" id="KAJ6722508.1"/>
    </source>
</evidence>